<reference evidence="2" key="1">
    <citation type="submission" date="2020-12" db="EMBL/GenBank/DDBJ databases">
        <title>Metabolic potential, ecology and presence of endohyphal bacteria is reflected in genomic diversity of Mucoromycotina.</title>
        <authorList>
            <person name="Muszewska A."/>
            <person name="Okrasinska A."/>
            <person name="Steczkiewicz K."/>
            <person name="Drgas O."/>
            <person name="Orlowska M."/>
            <person name="Perlinska-Lenart U."/>
            <person name="Aleksandrzak-Piekarczyk T."/>
            <person name="Szatraj K."/>
            <person name="Zielenkiewicz U."/>
            <person name="Pilsyk S."/>
            <person name="Malc E."/>
            <person name="Mieczkowski P."/>
            <person name="Kruszewska J.S."/>
            <person name="Biernat P."/>
            <person name="Pawlowska J."/>
        </authorList>
    </citation>
    <scope>NUCLEOTIDE SEQUENCE</scope>
    <source>
        <strain evidence="2">WA0000017839</strain>
    </source>
</reference>
<feature type="signal peptide" evidence="1">
    <location>
        <begin position="1"/>
        <end position="21"/>
    </location>
</feature>
<proteinExistence type="predicted"/>
<name>A0A8H7R105_9FUNG</name>
<keyword evidence="1" id="KW-0732">Signal</keyword>
<dbReference type="Proteomes" id="UP000603453">
    <property type="component" value="Unassembled WGS sequence"/>
</dbReference>
<accession>A0A8H7R105</accession>
<evidence type="ECO:0000256" key="1">
    <source>
        <dbReference type="SAM" id="SignalP"/>
    </source>
</evidence>
<evidence type="ECO:0000313" key="3">
    <source>
        <dbReference type="Proteomes" id="UP000603453"/>
    </source>
</evidence>
<sequence length="216" mass="20739">MKSTVAMTLLATVAMQQLVLAQGIELDAVNVATVPAVPTLPALVTDIYWWKTLLTGDEISNYLTAPATEAATATANAAVAGATTTTTAAVAAAATTSENASGSSAVASGSASVSGSSAAVSDASSAVSDISSSSAVVGASATPSVVAWSSSSSSSYAAASTVVPGKSTTVVLPRPSGSVTQPSTSAGAANSGAMIAADVGKVLFSVTIAAVLGNFF</sequence>
<dbReference type="AlphaFoldDB" id="A0A8H7R105"/>
<dbReference type="OrthoDB" id="2283591at2759"/>
<protein>
    <submittedName>
        <fullName evidence="2">Uncharacterized protein</fullName>
    </submittedName>
</protein>
<keyword evidence="3" id="KW-1185">Reference proteome</keyword>
<organism evidence="2 3">
    <name type="scientific">Mucor saturninus</name>
    <dbReference type="NCBI Taxonomy" id="64648"/>
    <lineage>
        <taxon>Eukaryota</taxon>
        <taxon>Fungi</taxon>
        <taxon>Fungi incertae sedis</taxon>
        <taxon>Mucoromycota</taxon>
        <taxon>Mucoromycotina</taxon>
        <taxon>Mucoromycetes</taxon>
        <taxon>Mucorales</taxon>
        <taxon>Mucorineae</taxon>
        <taxon>Mucoraceae</taxon>
        <taxon>Mucor</taxon>
    </lineage>
</organism>
<dbReference type="EMBL" id="JAEPRD010000074">
    <property type="protein sequence ID" value="KAG2201196.1"/>
    <property type="molecule type" value="Genomic_DNA"/>
</dbReference>
<evidence type="ECO:0000313" key="2">
    <source>
        <dbReference type="EMBL" id="KAG2201196.1"/>
    </source>
</evidence>
<comment type="caution">
    <text evidence="2">The sequence shown here is derived from an EMBL/GenBank/DDBJ whole genome shotgun (WGS) entry which is preliminary data.</text>
</comment>
<feature type="chain" id="PRO_5033994491" evidence="1">
    <location>
        <begin position="22"/>
        <end position="216"/>
    </location>
</feature>
<gene>
    <name evidence="2" type="ORF">INT47_013007</name>
</gene>